<sequence length="288" mass="32294">MAEAHPVGFQWVIEAKTRGAQVIHIDPRFTRTSAVADRHVPLRAGSDIAFLGGVINYILSNDLDFREYVTAYTNAPFLVDEDYCDAEDLDGLFSGYDHASASYDPATWRYQPGDHADPTLQHPRCVYQILKRHYARYTPEMVERVCGVPAQDFLQVARAWTENSGRERTTALVYSVGWTQHSMGAQFIRAGSIIQLLLGNIGRPGGGIFALRGHASIQDSTDVPTLFNLLPGYLDMPYAGQATLSDYLDNIKSRNQKGFWHNADAYMVSLLKEYWGEHATADNDYCFD</sequence>
<keyword evidence="4" id="KW-0479">Metal-binding</keyword>
<dbReference type="SUPFAM" id="SSF53706">
    <property type="entry name" value="Formate dehydrogenase/DMSO reductase, domains 1-3"/>
    <property type="match status" value="1"/>
</dbReference>
<evidence type="ECO:0000313" key="8">
    <source>
        <dbReference type="Proteomes" id="UP000020681"/>
    </source>
</evidence>
<comment type="cofactor">
    <cofactor evidence="1">
        <name>[4Fe-4S] cluster</name>
        <dbReference type="ChEBI" id="CHEBI:49883"/>
    </cofactor>
</comment>
<keyword evidence="8" id="KW-1185">Reference proteome</keyword>
<feature type="domain" description="Molybdopterin oxidoreductase" evidence="6">
    <location>
        <begin position="13"/>
        <end position="252"/>
    </location>
</feature>
<dbReference type="EMBL" id="JAOL01000170">
    <property type="protein sequence ID" value="EUA86683.1"/>
    <property type="molecule type" value="Genomic_DNA"/>
</dbReference>
<protein>
    <submittedName>
        <fullName evidence="7">Molybdopterin oxidoreductase family protein</fullName>
    </submittedName>
</protein>
<evidence type="ECO:0000256" key="4">
    <source>
        <dbReference type="ARBA" id="ARBA00022485"/>
    </source>
</evidence>
<dbReference type="Pfam" id="PF00384">
    <property type="entry name" value="Molybdopterin"/>
    <property type="match status" value="1"/>
</dbReference>
<comment type="subcellular location">
    <subcellularLocation>
        <location evidence="2">Cell envelope</location>
    </subcellularLocation>
</comment>
<name>A0ABN0QPW3_MYCUL</name>
<keyword evidence="4" id="KW-0411">Iron-sulfur</keyword>
<keyword evidence="5" id="KW-0560">Oxidoreductase</keyword>
<evidence type="ECO:0000256" key="3">
    <source>
        <dbReference type="ARBA" id="ARBA00010312"/>
    </source>
</evidence>
<keyword evidence="4" id="KW-0004">4Fe-4S</keyword>
<evidence type="ECO:0000259" key="6">
    <source>
        <dbReference type="Pfam" id="PF00384"/>
    </source>
</evidence>
<comment type="similarity">
    <text evidence="3">Belongs to the prokaryotic molybdopterin-containing oxidoreductase family.</text>
</comment>
<accession>A0ABN0QPW3</accession>
<evidence type="ECO:0000256" key="1">
    <source>
        <dbReference type="ARBA" id="ARBA00001966"/>
    </source>
</evidence>
<evidence type="ECO:0000256" key="2">
    <source>
        <dbReference type="ARBA" id="ARBA00004196"/>
    </source>
</evidence>
<dbReference type="InterPro" id="IPR006656">
    <property type="entry name" value="Mopterin_OxRdtase"/>
</dbReference>
<dbReference type="PANTHER" id="PTHR43598:SF1">
    <property type="entry name" value="FORMATE DEHYDROGENASE-O MAJOR SUBUNIT"/>
    <property type="match status" value="1"/>
</dbReference>
<keyword evidence="4" id="KW-0408">Iron</keyword>
<dbReference type="Gene3D" id="3.40.228.10">
    <property type="entry name" value="Dimethylsulfoxide Reductase, domain 2"/>
    <property type="match status" value="1"/>
</dbReference>
<dbReference type="Proteomes" id="UP000020681">
    <property type="component" value="Unassembled WGS sequence"/>
</dbReference>
<organism evidence="7 8">
    <name type="scientific">Mycobacterium ulcerans str. Harvey</name>
    <dbReference type="NCBI Taxonomy" id="1299332"/>
    <lineage>
        <taxon>Bacteria</taxon>
        <taxon>Bacillati</taxon>
        <taxon>Actinomycetota</taxon>
        <taxon>Actinomycetes</taxon>
        <taxon>Mycobacteriales</taxon>
        <taxon>Mycobacteriaceae</taxon>
        <taxon>Mycobacterium</taxon>
        <taxon>Mycobacterium ulcerans group</taxon>
    </lineage>
</organism>
<gene>
    <name evidence="7" type="ORF">I551_6856</name>
</gene>
<proteinExistence type="inferred from homology"/>
<reference evidence="7 8" key="1">
    <citation type="submission" date="2014-01" db="EMBL/GenBank/DDBJ databases">
        <authorList>
            <person name="Dobos K."/>
            <person name="Lenaerts A."/>
            <person name="Ordway D."/>
            <person name="DeGroote M.A."/>
            <person name="Parker T."/>
            <person name="Sizemore C."/>
            <person name="Tallon L.J."/>
            <person name="Sadzewicz L.K."/>
            <person name="Sengamalay N."/>
            <person name="Fraser C.M."/>
            <person name="Hine E."/>
            <person name="Shefchek K.A."/>
            <person name="Das S.P."/>
            <person name="Tettelin H."/>
        </authorList>
    </citation>
    <scope>NUCLEOTIDE SEQUENCE [LARGE SCALE GENOMIC DNA]</scope>
    <source>
        <strain evidence="7 8">Harvey</strain>
    </source>
</reference>
<comment type="caution">
    <text evidence="7">The sequence shown here is derived from an EMBL/GenBank/DDBJ whole genome shotgun (WGS) entry which is preliminary data.</text>
</comment>
<evidence type="ECO:0000256" key="5">
    <source>
        <dbReference type="ARBA" id="ARBA00023002"/>
    </source>
</evidence>
<evidence type="ECO:0000313" key="7">
    <source>
        <dbReference type="EMBL" id="EUA86683.1"/>
    </source>
</evidence>
<dbReference type="PANTHER" id="PTHR43598">
    <property type="entry name" value="TUNGSTEN-CONTAINING FORMYLMETHANOFURAN DEHYDROGENASE 2 SUBUNIT B"/>
    <property type="match status" value="1"/>
</dbReference>